<dbReference type="Gene3D" id="2.40.340.10">
    <property type="entry name" value="MoeA, C-terminal, domain IV"/>
    <property type="match status" value="1"/>
</dbReference>
<dbReference type="UniPathway" id="UPA00344"/>
<feature type="domain" description="MoaB/Mog" evidence="7">
    <location>
        <begin position="177"/>
        <end position="318"/>
    </location>
</feature>
<keyword evidence="6" id="KW-0479">Metal-binding</keyword>
<dbReference type="Gene3D" id="3.90.105.10">
    <property type="entry name" value="Molybdopterin biosynthesis moea protein, domain 2"/>
    <property type="match status" value="1"/>
</dbReference>
<evidence type="ECO:0000256" key="4">
    <source>
        <dbReference type="ARBA" id="ARBA00023150"/>
    </source>
</evidence>
<keyword evidence="6" id="KW-0500">Molybdenum</keyword>
<dbReference type="CDD" id="cd00887">
    <property type="entry name" value="MoeA"/>
    <property type="match status" value="1"/>
</dbReference>
<evidence type="ECO:0000259" key="7">
    <source>
        <dbReference type="SMART" id="SM00852"/>
    </source>
</evidence>
<dbReference type="SUPFAM" id="SSF53850">
    <property type="entry name" value="Periplasmic binding protein-like II"/>
    <property type="match status" value="1"/>
</dbReference>
<dbReference type="GO" id="GO:0061599">
    <property type="term" value="F:molybdopterin molybdotransferase activity"/>
    <property type="evidence" value="ECO:0007669"/>
    <property type="project" value="UniProtKB-UniRule"/>
</dbReference>
<dbReference type="PANTHER" id="PTHR10192:SF16">
    <property type="entry name" value="MOLYBDOPTERIN MOLYBDENUMTRANSFERASE"/>
    <property type="match status" value="1"/>
</dbReference>
<dbReference type="Pfam" id="PF03454">
    <property type="entry name" value="MoeA_C"/>
    <property type="match status" value="1"/>
</dbReference>
<comment type="caution">
    <text evidence="8">The sequence shown here is derived from an EMBL/GenBank/DDBJ whole genome shotgun (WGS) entry which is preliminary data.</text>
</comment>
<keyword evidence="6" id="KW-0808">Transferase</keyword>
<sequence>MSKKVFHELISLEEAKKKLFNSVRQRVSIPVEAEIVSVKTALGRITAEPVFAKFSSPYFHSAAMDGYAVRARNTFSATERQPVRLKIGVEAHWIETGDPLPDGFDAVIPVEDVSLRNGFIEIYASVPPYNDVRPIGEDIVATELIIPESHVVRPADIGAILASGITEIKVRKKPVVGVIPTGSELVDAEKLKERMIKPPELIEYNSAVIGSLLIQAGALPKIYKIVKDEEEDIKNAILNAFEECDFVLVNAGSGYGKEDYTYKVVNKIGEIIINGVAIKPGKPFIAGFINNKPVLGIPGYPVSAFLCFDLFVKPLIELYLGTSIEREEKLKGILSRQISSNIGVDEFLRVKVGRVEDKYIVTPVGRGAGLLMSVVRADGYIVVPRGSEGFSQGSEIIVNLWRTKQDIDNTVVCIGSHDNTLDILYNFLRKRYPYVTLSSAHVGSMGGLVAIKKGEAHIAGTHLLDETTGEYNIPFIKRLMPDKKVVLINLVYRIQGFIVKKGNPKDIKGFEDLCREDVVFINRQAGSGTRLLLDKHLRELGISPTKIKGYERDEYTHMGVASAVLTGRADVGLGILAAAQALDLDFIPVAEERYDILIPKDFIELDTIQAVLKIIREDDEFKTTVESLGGYNVRDMGKVIYENI</sequence>
<accession>A0A7C4AJF2</accession>
<dbReference type="AlphaFoldDB" id="A0A7C4AJF2"/>
<evidence type="ECO:0000256" key="6">
    <source>
        <dbReference type="RuleBase" id="RU365090"/>
    </source>
</evidence>
<dbReference type="InterPro" id="IPR036135">
    <property type="entry name" value="MoeA_linker/N_sf"/>
</dbReference>
<dbReference type="FunFam" id="2.40.340.10:FF:000005">
    <property type="entry name" value="Molybdopterin molybdenumtransferase MoeA"/>
    <property type="match status" value="1"/>
</dbReference>
<evidence type="ECO:0000256" key="2">
    <source>
        <dbReference type="ARBA" id="ARBA00005046"/>
    </source>
</evidence>
<keyword evidence="6" id="KW-0460">Magnesium</keyword>
<dbReference type="Pfam" id="PF12727">
    <property type="entry name" value="PBP_like"/>
    <property type="match status" value="1"/>
</dbReference>
<dbReference type="NCBIfam" id="NF011068">
    <property type="entry name" value="PRK14498.1"/>
    <property type="match status" value="1"/>
</dbReference>
<dbReference type="GO" id="GO:0005829">
    <property type="term" value="C:cytosol"/>
    <property type="evidence" value="ECO:0007669"/>
    <property type="project" value="TreeGrafter"/>
</dbReference>
<evidence type="ECO:0000256" key="3">
    <source>
        <dbReference type="ARBA" id="ARBA00010763"/>
    </source>
</evidence>
<dbReference type="FunFam" id="3.40.190.10:FF:000566">
    <property type="entry name" value="Molybdenum cofactor biosynthesis protein"/>
    <property type="match status" value="1"/>
</dbReference>
<dbReference type="Gene3D" id="3.40.190.10">
    <property type="entry name" value="Periplasmic binding protein-like II"/>
    <property type="match status" value="1"/>
</dbReference>
<protein>
    <recommendedName>
        <fullName evidence="6">Molybdopterin molybdenumtransferase</fullName>
        <ecNumber evidence="6">2.10.1.1</ecNumber>
    </recommendedName>
</protein>
<dbReference type="Gene3D" id="2.170.190.11">
    <property type="entry name" value="Molybdopterin biosynthesis moea protein, domain 3"/>
    <property type="match status" value="1"/>
</dbReference>
<dbReference type="SMART" id="SM00852">
    <property type="entry name" value="MoCF_biosynth"/>
    <property type="match status" value="1"/>
</dbReference>
<evidence type="ECO:0000256" key="5">
    <source>
        <dbReference type="ARBA" id="ARBA00047317"/>
    </source>
</evidence>
<dbReference type="Pfam" id="PF00994">
    <property type="entry name" value="MoCF_biosynth"/>
    <property type="match status" value="1"/>
</dbReference>
<keyword evidence="4 6" id="KW-0501">Molybdenum cofactor biosynthesis</keyword>
<comment type="function">
    <text evidence="1 6">Catalyzes the insertion of molybdate into adenylated molybdopterin with the concomitant release of AMP.</text>
</comment>
<dbReference type="GO" id="GO:0046872">
    <property type="term" value="F:metal ion binding"/>
    <property type="evidence" value="ECO:0007669"/>
    <property type="project" value="UniProtKB-UniRule"/>
</dbReference>
<dbReference type="InterPro" id="IPR005111">
    <property type="entry name" value="MoeA_C_domain_IV"/>
</dbReference>
<comment type="similarity">
    <text evidence="3 6">Belongs to the MoeA family.</text>
</comment>
<dbReference type="SUPFAM" id="SSF63882">
    <property type="entry name" value="MoeA N-terminal region -like"/>
    <property type="match status" value="1"/>
</dbReference>
<comment type="cofactor">
    <cofactor evidence="6">
        <name>Mg(2+)</name>
        <dbReference type="ChEBI" id="CHEBI:18420"/>
    </cofactor>
</comment>
<evidence type="ECO:0000256" key="1">
    <source>
        <dbReference type="ARBA" id="ARBA00002901"/>
    </source>
</evidence>
<dbReference type="PANTHER" id="PTHR10192">
    <property type="entry name" value="MOLYBDOPTERIN BIOSYNTHESIS PROTEIN"/>
    <property type="match status" value="1"/>
</dbReference>
<reference evidence="8" key="1">
    <citation type="journal article" date="2020" name="mSystems">
        <title>Genome- and Community-Level Interaction Insights into Carbon Utilization and Element Cycling Functions of Hydrothermarchaeota in Hydrothermal Sediment.</title>
        <authorList>
            <person name="Zhou Z."/>
            <person name="Liu Y."/>
            <person name="Xu W."/>
            <person name="Pan J."/>
            <person name="Luo Z.H."/>
            <person name="Li M."/>
        </authorList>
    </citation>
    <scope>NUCLEOTIDE SEQUENCE [LARGE SCALE GENOMIC DNA]</scope>
    <source>
        <strain evidence="8">SpSt-788</strain>
    </source>
</reference>
<dbReference type="InterPro" id="IPR001453">
    <property type="entry name" value="MoaB/Mog_dom"/>
</dbReference>
<comment type="pathway">
    <text evidence="2 6">Cofactor biosynthesis; molybdopterin biosynthesis.</text>
</comment>
<dbReference type="InterPro" id="IPR036425">
    <property type="entry name" value="MoaB/Mog-like_dom_sf"/>
</dbReference>
<dbReference type="Gene3D" id="3.40.980.10">
    <property type="entry name" value="MoaB/Mog-like domain"/>
    <property type="match status" value="1"/>
</dbReference>
<proteinExistence type="inferred from homology"/>
<dbReference type="SUPFAM" id="SSF63867">
    <property type="entry name" value="MoeA C-terminal domain-like"/>
    <property type="match status" value="1"/>
</dbReference>
<dbReference type="GO" id="GO:0006777">
    <property type="term" value="P:Mo-molybdopterin cofactor biosynthetic process"/>
    <property type="evidence" value="ECO:0007669"/>
    <property type="project" value="UniProtKB-UniRule"/>
</dbReference>
<dbReference type="SUPFAM" id="SSF53218">
    <property type="entry name" value="Molybdenum cofactor biosynthesis proteins"/>
    <property type="match status" value="1"/>
</dbReference>
<dbReference type="InterPro" id="IPR024370">
    <property type="entry name" value="PBP_domain"/>
</dbReference>
<comment type="catalytic activity">
    <reaction evidence="5">
        <text>adenylyl-molybdopterin + molybdate = Mo-molybdopterin + AMP + H(+)</text>
        <dbReference type="Rhea" id="RHEA:35047"/>
        <dbReference type="ChEBI" id="CHEBI:15378"/>
        <dbReference type="ChEBI" id="CHEBI:36264"/>
        <dbReference type="ChEBI" id="CHEBI:62727"/>
        <dbReference type="ChEBI" id="CHEBI:71302"/>
        <dbReference type="ChEBI" id="CHEBI:456215"/>
        <dbReference type="EC" id="2.10.1.1"/>
    </reaction>
</comment>
<dbReference type="InterPro" id="IPR038987">
    <property type="entry name" value="MoeA-like"/>
</dbReference>
<dbReference type="EC" id="2.10.1.1" evidence="6"/>
<evidence type="ECO:0000313" key="8">
    <source>
        <dbReference type="EMBL" id="HGG99422.1"/>
    </source>
</evidence>
<organism evidence="8">
    <name type="scientific">Thermodesulfovibrio aggregans</name>
    <dbReference type="NCBI Taxonomy" id="86166"/>
    <lineage>
        <taxon>Bacteria</taxon>
        <taxon>Pseudomonadati</taxon>
        <taxon>Nitrospirota</taxon>
        <taxon>Thermodesulfovibrionia</taxon>
        <taxon>Thermodesulfovibrionales</taxon>
        <taxon>Thermodesulfovibrionaceae</taxon>
        <taxon>Thermodesulfovibrio</taxon>
    </lineage>
</organism>
<name>A0A7C4AJF2_9BACT</name>
<dbReference type="InterPro" id="IPR036688">
    <property type="entry name" value="MoeA_C_domain_IV_sf"/>
</dbReference>
<dbReference type="Pfam" id="PF03453">
    <property type="entry name" value="MoeA_N"/>
    <property type="match status" value="1"/>
</dbReference>
<dbReference type="NCBIfam" id="TIGR00177">
    <property type="entry name" value="molyb_syn"/>
    <property type="match status" value="1"/>
</dbReference>
<gene>
    <name evidence="8" type="ORF">ENV75_03090</name>
</gene>
<dbReference type="EMBL" id="DTHO01000025">
    <property type="protein sequence ID" value="HGG99422.1"/>
    <property type="molecule type" value="Genomic_DNA"/>
</dbReference>
<dbReference type="InterPro" id="IPR005110">
    <property type="entry name" value="MoeA_linker/N"/>
</dbReference>